<dbReference type="GO" id="GO:0045292">
    <property type="term" value="P:mRNA cis splicing, via spliceosome"/>
    <property type="evidence" value="ECO:0007669"/>
    <property type="project" value="InterPro"/>
</dbReference>
<evidence type="ECO:0000256" key="3">
    <source>
        <dbReference type="ARBA" id="ARBA00022737"/>
    </source>
</evidence>
<dbReference type="Gene3D" id="2.20.70.10">
    <property type="match status" value="2"/>
</dbReference>
<evidence type="ECO:0000256" key="5">
    <source>
        <dbReference type="ARBA" id="ARBA00023242"/>
    </source>
</evidence>
<dbReference type="SUPFAM" id="SSF51045">
    <property type="entry name" value="WW domain"/>
    <property type="match status" value="2"/>
</dbReference>
<feature type="compositionally biased region" description="Basic and acidic residues" evidence="6">
    <location>
        <begin position="670"/>
        <end position="711"/>
    </location>
</feature>
<comment type="subcellular location">
    <subcellularLocation>
        <location evidence="1">Nucleus</location>
    </subcellularLocation>
</comment>
<keyword evidence="10" id="KW-1185">Reference proteome</keyword>
<dbReference type="InterPro" id="IPR001202">
    <property type="entry name" value="WW_dom"/>
</dbReference>
<keyword evidence="5" id="KW-0539">Nucleus</keyword>
<evidence type="ECO:0000256" key="1">
    <source>
        <dbReference type="ARBA" id="ARBA00004123"/>
    </source>
</evidence>
<evidence type="ECO:0008006" key="11">
    <source>
        <dbReference type="Google" id="ProtNLM"/>
    </source>
</evidence>
<evidence type="ECO:0000259" key="8">
    <source>
        <dbReference type="PROSITE" id="PS51676"/>
    </source>
</evidence>
<feature type="compositionally biased region" description="Basic and acidic residues" evidence="6">
    <location>
        <begin position="118"/>
        <end position="154"/>
    </location>
</feature>
<dbReference type="PROSITE" id="PS01159">
    <property type="entry name" value="WW_DOMAIN_1"/>
    <property type="match status" value="2"/>
</dbReference>
<sequence length="796" mass="94262">MNGFAPPFAQPASAWQEHKTPEGRAYYYNSVTKVTQWTKPEELMTPAERALLSQPWKEYTAEGGRKYWYNTETQQSSWEMPEAFKKALGSTGGPTNPVPQTTPTPYTQSGGYPAAGHDYPRDSRDARDARDRDRDRDREPYPESRRLTYGDDSKSQQQAFVLASNDPEYATPEEAEAAFVKLLKRSGVQPDWTWEQTIRATARDPQFRAIKDPKDREEAFNKYCQDVRLQDAERAKERQAKQAVDWETMCKRHPEITHKTRWKTARPMLEGETIFRSTNDENERRQLFEEYVTKLKKAHKEQQASQKKSAMDGLIDLLPKLNLEPYTRWADAREIISSTPALQEQEKYRTLSQFDILTAFQNHMKGLERAFIESKQEEKSRKFRKERKARDAFKVLLESFRKEGKINAGTKWSQIVPLIKSDERYLTMVGQLGSSPQELFWDVIEEEERALRGPRNIVIDVLEDKRFELTPSSDLEEFLSVMKDDHRTANIDRDTLQLIFNRLREKRASKREDDRQPDRQQRRAIDDLRAYIKRLEPPVTLSDTYDKVRPRLLKSDEFQAVASEEFRRSAFEKHLRRLREKDEADRTYRRHERPSIERDVPRRDRDRSRGERSHRGGGGRGGRRSRSPEPDAYEADRRKAIAERERNHRKSTMAENLLATDRGRLSPPPPRRERDRERDRDRDLDRPPRSRRDDDAFHDRERRDREDDRERLYRRRADRSSYDELPYGDERPAAPRRRRPEEEDDYARRDSRDSKRLRRERSRERTPPREGRQPRIRTPEPAKDVRSGSEEGEIEE</sequence>
<dbReference type="Gene3D" id="1.10.10.440">
    <property type="entry name" value="FF domain"/>
    <property type="match status" value="5"/>
</dbReference>
<feature type="domain" description="WW" evidence="7">
    <location>
        <begin position="50"/>
        <end position="83"/>
    </location>
</feature>
<keyword evidence="4" id="KW-0508">mRNA splicing</keyword>
<evidence type="ECO:0000256" key="4">
    <source>
        <dbReference type="ARBA" id="ARBA00023187"/>
    </source>
</evidence>
<accession>A0A2H2ZY32</accession>
<dbReference type="Pfam" id="PF25432">
    <property type="entry name" value="FF_PRPF40A"/>
    <property type="match status" value="1"/>
</dbReference>
<dbReference type="InterPro" id="IPR002713">
    <property type="entry name" value="FF_domain"/>
</dbReference>
<gene>
    <name evidence="9" type="ORF">A9Z42_0046120</name>
</gene>
<dbReference type="GO" id="GO:0003723">
    <property type="term" value="F:RNA binding"/>
    <property type="evidence" value="ECO:0007669"/>
    <property type="project" value="TreeGrafter"/>
</dbReference>
<dbReference type="GO" id="GO:0071004">
    <property type="term" value="C:U2-type prespliceosome"/>
    <property type="evidence" value="ECO:0007669"/>
    <property type="project" value="TreeGrafter"/>
</dbReference>
<reference evidence="9 10" key="1">
    <citation type="journal article" date="2015" name="Genome Announc.">
        <title>Genome sequence and annotation of Trichoderma parareesei, the ancestor of the cellulase producer Trichoderma reesei.</title>
        <authorList>
            <person name="Yang D."/>
            <person name="Pomraning K."/>
            <person name="Kopchinskiy A."/>
            <person name="Karimi Aghcheh R."/>
            <person name="Atanasova L."/>
            <person name="Chenthamara K."/>
            <person name="Baker S.E."/>
            <person name="Zhang R."/>
            <person name="Shen Q."/>
            <person name="Freitag M."/>
            <person name="Kubicek C.P."/>
            <person name="Druzhinina I.S."/>
        </authorList>
    </citation>
    <scope>NUCLEOTIDE SEQUENCE [LARGE SCALE GENOMIC DNA]</scope>
    <source>
        <strain evidence="9 10">CBS 125925</strain>
    </source>
</reference>
<dbReference type="OrthoDB" id="187617at2759"/>
<feature type="domain" description="FF" evidence="8">
    <location>
        <begin position="169"/>
        <end position="226"/>
    </location>
</feature>
<proteinExistence type="predicted"/>
<dbReference type="Pfam" id="PF00397">
    <property type="entry name" value="WW"/>
    <property type="match status" value="2"/>
</dbReference>
<dbReference type="PANTHER" id="PTHR11864:SF0">
    <property type="entry name" value="PRP40 PRE-MRNA PROCESSING FACTOR 40 HOMOLOG A (YEAST)"/>
    <property type="match status" value="1"/>
</dbReference>
<dbReference type="Pfam" id="PF01846">
    <property type="entry name" value="FF"/>
    <property type="match status" value="3"/>
</dbReference>
<dbReference type="SUPFAM" id="SSF81698">
    <property type="entry name" value="FF domain"/>
    <property type="match status" value="5"/>
</dbReference>
<dbReference type="InterPro" id="IPR039726">
    <property type="entry name" value="Prp40-like"/>
</dbReference>
<feature type="compositionally biased region" description="Basic and acidic residues" evidence="6">
    <location>
        <begin position="761"/>
        <end position="789"/>
    </location>
</feature>
<feature type="region of interest" description="Disordered" evidence="6">
    <location>
        <begin position="581"/>
        <end position="796"/>
    </location>
</feature>
<dbReference type="SMART" id="SM00456">
    <property type="entry name" value="WW"/>
    <property type="match status" value="2"/>
</dbReference>
<feature type="compositionally biased region" description="Basic residues" evidence="6">
    <location>
        <begin position="615"/>
        <end position="625"/>
    </location>
</feature>
<feature type="compositionally biased region" description="Low complexity" evidence="6">
    <location>
        <begin position="103"/>
        <end position="112"/>
    </location>
</feature>
<dbReference type="Proteomes" id="UP000219286">
    <property type="component" value="Unassembled WGS sequence"/>
</dbReference>
<protein>
    <recommendedName>
        <fullName evidence="11">Pre-mRNA-processing protein prp40</fullName>
    </recommendedName>
</protein>
<dbReference type="CDD" id="cd00201">
    <property type="entry name" value="WW"/>
    <property type="match status" value="2"/>
</dbReference>
<evidence type="ECO:0000259" key="7">
    <source>
        <dbReference type="PROSITE" id="PS50020"/>
    </source>
</evidence>
<keyword evidence="3" id="KW-0677">Repeat</keyword>
<feature type="region of interest" description="Disordered" evidence="6">
    <location>
        <begin position="79"/>
        <end position="155"/>
    </location>
</feature>
<evidence type="ECO:0000256" key="6">
    <source>
        <dbReference type="SAM" id="MobiDB-lite"/>
    </source>
</evidence>
<dbReference type="PROSITE" id="PS50020">
    <property type="entry name" value="WW_DOMAIN_2"/>
    <property type="match status" value="2"/>
</dbReference>
<organism evidence="9 10">
    <name type="scientific">Trichoderma parareesei</name>
    <name type="common">Filamentous fungus</name>
    <dbReference type="NCBI Taxonomy" id="858221"/>
    <lineage>
        <taxon>Eukaryota</taxon>
        <taxon>Fungi</taxon>
        <taxon>Dikarya</taxon>
        <taxon>Ascomycota</taxon>
        <taxon>Pezizomycotina</taxon>
        <taxon>Sordariomycetes</taxon>
        <taxon>Hypocreomycetidae</taxon>
        <taxon>Hypocreales</taxon>
        <taxon>Hypocreaceae</taxon>
        <taxon>Trichoderma</taxon>
    </lineage>
</organism>
<comment type="caution">
    <text evidence="9">The sequence shown here is derived from an EMBL/GenBank/DDBJ whole genome shotgun (WGS) entry which is preliminary data.</text>
</comment>
<evidence type="ECO:0000313" key="9">
    <source>
        <dbReference type="EMBL" id="OTA04074.1"/>
    </source>
</evidence>
<feature type="compositionally biased region" description="Basic and acidic residues" evidence="6">
    <location>
        <begin position="718"/>
        <end position="733"/>
    </location>
</feature>
<feature type="compositionally biased region" description="Basic and acidic residues" evidence="6">
    <location>
        <begin position="581"/>
        <end position="614"/>
    </location>
</feature>
<feature type="domain" description="FF" evidence="8">
    <location>
        <begin position="385"/>
        <end position="446"/>
    </location>
</feature>
<dbReference type="EMBL" id="LFMI01000470">
    <property type="protein sequence ID" value="OTA04074.1"/>
    <property type="molecule type" value="Genomic_DNA"/>
</dbReference>
<dbReference type="FunFam" id="1.10.10.440:FF:000013">
    <property type="entry name" value="pre-mRNA-processing protein 40A isoform X1"/>
    <property type="match status" value="1"/>
</dbReference>
<feature type="domain" description="WW" evidence="7">
    <location>
        <begin position="9"/>
        <end position="42"/>
    </location>
</feature>
<dbReference type="GO" id="GO:0005685">
    <property type="term" value="C:U1 snRNP"/>
    <property type="evidence" value="ECO:0007669"/>
    <property type="project" value="TreeGrafter"/>
</dbReference>
<dbReference type="InterPro" id="IPR036517">
    <property type="entry name" value="FF_domain_sf"/>
</dbReference>
<dbReference type="PROSITE" id="PS51676">
    <property type="entry name" value="FF"/>
    <property type="match status" value="3"/>
</dbReference>
<feature type="domain" description="FF" evidence="8">
    <location>
        <begin position="521"/>
        <end position="577"/>
    </location>
</feature>
<name>A0A2H2ZY32_TRIPA</name>
<feature type="compositionally biased region" description="Basic and acidic residues" evidence="6">
    <location>
        <begin position="626"/>
        <end position="646"/>
    </location>
</feature>
<dbReference type="PANTHER" id="PTHR11864">
    <property type="entry name" value="PRE-MRNA-PROCESSING PROTEIN PRP40"/>
    <property type="match status" value="1"/>
</dbReference>
<dbReference type="InterPro" id="IPR036020">
    <property type="entry name" value="WW_dom_sf"/>
</dbReference>
<evidence type="ECO:0000256" key="2">
    <source>
        <dbReference type="ARBA" id="ARBA00022664"/>
    </source>
</evidence>
<evidence type="ECO:0000313" key="10">
    <source>
        <dbReference type="Proteomes" id="UP000219286"/>
    </source>
</evidence>
<dbReference type="AlphaFoldDB" id="A0A2H2ZY32"/>
<dbReference type="SMART" id="SM00441">
    <property type="entry name" value="FF"/>
    <property type="match status" value="5"/>
</dbReference>
<keyword evidence="2" id="KW-0507">mRNA processing</keyword>